<dbReference type="AlphaFoldDB" id="A0A0G4F143"/>
<dbReference type="PANTHER" id="PTHR45829">
    <property type="entry name" value="MITOCHONDRIAL CARRIER PROTEIN RIM2"/>
    <property type="match status" value="1"/>
</dbReference>
<dbReference type="GO" id="GO:0015218">
    <property type="term" value="F:pyrimidine nucleotide transmembrane transporter activity"/>
    <property type="evidence" value="ECO:0007669"/>
    <property type="project" value="InterPro"/>
</dbReference>
<reference evidence="12 13" key="1">
    <citation type="submission" date="2014-11" db="EMBL/GenBank/DDBJ databases">
        <authorList>
            <person name="Zhu J."/>
            <person name="Qi W."/>
            <person name="Song R."/>
        </authorList>
    </citation>
    <scope>NUCLEOTIDE SEQUENCE [LARGE SCALE GENOMIC DNA]</scope>
</reference>
<keyword evidence="13" id="KW-1185">Reference proteome</keyword>
<keyword evidence="4" id="KW-0677">Repeat</keyword>
<feature type="repeat" description="Solcar" evidence="9">
    <location>
        <begin position="408"/>
        <end position="491"/>
    </location>
</feature>
<dbReference type="EMBL" id="CDMY01000356">
    <property type="protein sequence ID" value="CEM04990.1"/>
    <property type="molecule type" value="Genomic_DNA"/>
</dbReference>
<keyword evidence="3 9" id="KW-0812">Transmembrane</keyword>
<dbReference type="PANTHER" id="PTHR45829:SF4">
    <property type="entry name" value="MITOCHONDRIAL CARRIER PROTEIN RIM2"/>
    <property type="match status" value="1"/>
</dbReference>
<keyword evidence="8 9" id="KW-0472">Membrane</keyword>
<feature type="repeat" description="Solcar" evidence="9">
    <location>
        <begin position="294"/>
        <end position="388"/>
    </location>
</feature>
<dbReference type="Gene3D" id="1.50.40.10">
    <property type="entry name" value="Mitochondrial carrier domain"/>
    <property type="match status" value="1"/>
</dbReference>
<dbReference type="InterPro" id="IPR023395">
    <property type="entry name" value="MCP_dom_sf"/>
</dbReference>
<dbReference type="Pfam" id="PF00153">
    <property type="entry name" value="Mito_carr"/>
    <property type="match status" value="3"/>
</dbReference>
<name>A0A0G4F143_VITBC</name>
<evidence type="ECO:0000256" key="11">
    <source>
        <dbReference type="SAM" id="MobiDB-lite"/>
    </source>
</evidence>
<accession>A0A0G4F143</accession>
<evidence type="ECO:0000313" key="13">
    <source>
        <dbReference type="Proteomes" id="UP000041254"/>
    </source>
</evidence>
<feature type="compositionally biased region" description="Low complexity" evidence="11">
    <location>
        <begin position="172"/>
        <end position="188"/>
    </location>
</feature>
<dbReference type="Proteomes" id="UP000041254">
    <property type="component" value="Unassembled WGS sequence"/>
</dbReference>
<organism evidence="12 13">
    <name type="scientific">Vitrella brassicaformis (strain CCMP3155)</name>
    <dbReference type="NCBI Taxonomy" id="1169540"/>
    <lineage>
        <taxon>Eukaryota</taxon>
        <taxon>Sar</taxon>
        <taxon>Alveolata</taxon>
        <taxon>Colpodellida</taxon>
        <taxon>Vitrellaceae</taxon>
        <taxon>Vitrella</taxon>
    </lineage>
</organism>
<dbReference type="InParanoid" id="A0A0G4F143"/>
<dbReference type="InterPro" id="IPR049562">
    <property type="entry name" value="SLC25A33/36-like"/>
</dbReference>
<dbReference type="PhylomeDB" id="A0A0G4F143"/>
<keyword evidence="5" id="KW-0999">Mitochondrion inner membrane</keyword>
<dbReference type="InterPro" id="IPR018108">
    <property type="entry name" value="MCP_transmembrane"/>
</dbReference>
<protein>
    <recommendedName>
        <fullName evidence="14">Mitochondrial carrier protein</fullName>
    </recommendedName>
</protein>
<dbReference type="VEuPathDB" id="CryptoDB:Vbra_14112"/>
<evidence type="ECO:0000256" key="1">
    <source>
        <dbReference type="ARBA" id="ARBA00004448"/>
    </source>
</evidence>
<evidence type="ECO:0000256" key="3">
    <source>
        <dbReference type="ARBA" id="ARBA00022692"/>
    </source>
</evidence>
<dbReference type="GO" id="GO:0005743">
    <property type="term" value="C:mitochondrial inner membrane"/>
    <property type="evidence" value="ECO:0007669"/>
    <property type="project" value="UniProtKB-SubCell"/>
</dbReference>
<evidence type="ECO:0000256" key="6">
    <source>
        <dbReference type="ARBA" id="ARBA00022989"/>
    </source>
</evidence>
<evidence type="ECO:0000256" key="7">
    <source>
        <dbReference type="ARBA" id="ARBA00023128"/>
    </source>
</evidence>
<dbReference type="SUPFAM" id="SSF103506">
    <property type="entry name" value="Mitochondrial carrier"/>
    <property type="match status" value="1"/>
</dbReference>
<comment type="subcellular location">
    <subcellularLocation>
        <location evidence="1">Mitochondrion inner membrane</location>
        <topology evidence="1">Multi-pass membrane protein</topology>
    </subcellularLocation>
</comment>
<evidence type="ECO:0000313" key="12">
    <source>
        <dbReference type="EMBL" id="CEM04990.1"/>
    </source>
</evidence>
<gene>
    <name evidence="12" type="ORF">Vbra_14112</name>
</gene>
<evidence type="ECO:0008006" key="14">
    <source>
        <dbReference type="Google" id="ProtNLM"/>
    </source>
</evidence>
<evidence type="ECO:0000256" key="8">
    <source>
        <dbReference type="ARBA" id="ARBA00023136"/>
    </source>
</evidence>
<dbReference type="GO" id="GO:1990519">
    <property type="term" value="P:pyrimidine nucleotide import into mitochondrion"/>
    <property type="evidence" value="ECO:0007669"/>
    <property type="project" value="TreeGrafter"/>
</dbReference>
<evidence type="ECO:0000256" key="2">
    <source>
        <dbReference type="ARBA" id="ARBA00022448"/>
    </source>
</evidence>
<sequence>MMRSLTFVDDFEFRRDAAAASASATCAHRQHDDMQRLVRALCGICADVEYVTCLAVLIIMAQCGVSLPVVLQSFLAHTQKEPASCCQQHNTRPLTLAFVLLALSASSAAPSAHAAPSKSFLDVIPRQLSHARRVITPPTAPLAGEAPSTRLASKIKRAFRMQDGSGKDEKASTASPRRQRPAPAIPRTSEPATVVVLSPAWIKKFVKGGVAGGLGASVANVFCSPIDVVRTQLQSNGGGLRQIPKVVGSIYDASSLKGFWKGSVWTSLGVFGKKGVYFASYEGTKAACLRRLGDGSWSTSIAAIVAGLSAYTATNPFFMVGTKCQLAASKAADTITAGQGRLAATICQVRNIWSTEGLRGFFKGNLASYFGIAEGLVFWHTFEFYKRKRLNVENQSRASQGVEPLKALSKAEISFASACSKVVAILATYPHEVVRTRLFEGGRYRNVWQATALVAREEGIRGLYGGMSVHIARGFISFYFLMLINEHIKDLLNAIVPDQTTTTATTKQQSRLDPSLPSPTRPRPRLTMPARVAPAVVLYHQP</sequence>
<evidence type="ECO:0000256" key="10">
    <source>
        <dbReference type="RuleBase" id="RU000488"/>
    </source>
</evidence>
<keyword evidence="2 10" id="KW-0813">Transport</keyword>
<evidence type="ECO:0000256" key="5">
    <source>
        <dbReference type="ARBA" id="ARBA00022792"/>
    </source>
</evidence>
<feature type="region of interest" description="Disordered" evidence="11">
    <location>
        <begin position="502"/>
        <end position="526"/>
    </location>
</feature>
<keyword evidence="7" id="KW-0496">Mitochondrion</keyword>
<comment type="similarity">
    <text evidence="10">Belongs to the mitochondrial carrier (TC 2.A.29) family.</text>
</comment>
<feature type="repeat" description="Solcar" evidence="9">
    <location>
        <begin position="203"/>
        <end position="287"/>
    </location>
</feature>
<dbReference type="OrthoDB" id="444621at2759"/>
<proteinExistence type="inferred from homology"/>
<feature type="compositionally biased region" description="Low complexity" evidence="11">
    <location>
        <begin position="502"/>
        <end position="515"/>
    </location>
</feature>
<feature type="region of interest" description="Disordered" evidence="11">
    <location>
        <begin position="158"/>
        <end position="188"/>
    </location>
</feature>
<dbReference type="STRING" id="1169540.A0A0G4F143"/>
<evidence type="ECO:0000256" key="4">
    <source>
        <dbReference type="ARBA" id="ARBA00022737"/>
    </source>
</evidence>
<evidence type="ECO:0000256" key="9">
    <source>
        <dbReference type="PROSITE-ProRule" id="PRU00282"/>
    </source>
</evidence>
<keyword evidence="6" id="KW-1133">Transmembrane helix</keyword>
<dbReference type="PROSITE" id="PS50920">
    <property type="entry name" value="SOLCAR"/>
    <property type="match status" value="3"/>
</dbReference>